<name>A0A1E7NY18_CAMJU</name>
<protein>
    <submittedName>
        <fullName evidence="1">Uncharacterized protein</fullName>
    </submittedName>
</protein>
<dbReference type="AlphaFoldDB" id="A0A1E7NY18"/>
<dbReference type="EMBL" id="VEVS01000021">
    <property type="protein sequence ID" value="TNO41412.1"/>
    <property type="molecule type" value="Genomic_DNA"/>
</dbReference>
<accession>A0A1E7NY18</accession>
<dbReference type="Proteomes" id="UP000312397">
    <property type="component" value="Unassembled WGS sequence"/>
</dbReference>
<dbReference type="RefSeq" id="WP_010398003.1">
    <property type="nucleotide sequence ID" value="NZ_CAKJUD010000014.1"/>
</dbReference>
<evidence type="ECO:0000313" key="2">
    <source>
        <dbReference type="Proteomes" id="UP000312397"/>
    </source>
</evidence>
<comment type="caution">
    <text evidence="1">The sequence shown here is derived from an EMBL/GenBank/DDBJ whole genome shotgun (WGS) entry which is preliminary data.</text>
</comment>
<sequence>MLFFGVYTLFISILLSILLSIESLIPSKYNYEKQLVNVILKPILLLLYGVGLIFLFFNTEVANSLAVEIINRINRFRIIESFLSSKEIGLYILAFIILLQVVFIFWAVYKGFIENEL</sequence>
<reference evidence="1 2" key="1">
    <citation type="submission" date="2019-06" db="EMBL/GenBank/DDBJ databases">
        <title>Epidemiology of MDR Campylobacter spp.</title>
        <authorList>
            <person name="Addetia A."/>
            <person name="Greninger A."/>
            <person name="Fang F."/>
        </authorList>
    </citation>
    <scope>NUCLEOTIDE SEQUENCE [LARGE SCALE GENOMIC DNA]</scope>
    <source>
        <strain evidence="1 2">HMC314</strain>
    </source>
</reference>
<evidence type="ECO:0000313" key="1">
    <source>
        <dbReference type="EMBL" id="TNO41412.1"/>
    </source>
</evidence>
<proteinExistence type="predicted"/>
<gene>
    <name evidence="1" type="ORF">FH034_06475</name>
</gene>
<organism evidence="1 2">
    <name type="scientific">Campylobacter jejuni</name>
    <dbReference type="NCBI Taxonomy" id="197"/>
    <lineage>
        <taxon>Bacteria</taxon>
        <taxon>Pseudomonadati</taxon>
        <taxon>Campylobacterota</taxon>
        <taxon>Epsilonproteobacteria</taxon>
        <taxon>Campylobacterales</taxon>
        <taxon>Campylobacteraceae</taxon>
        <taxon>Campylobacter</taxon>
    </lineage>
</organism>